<dbReference type="OrthoDB" id="1696280at2759"/>
<dbReference type="Pfam" id="PF00378">
    <property type="entry name" value="ECH_1"/>
    <property type="match status" value="1"/>
</dbReference>
<dbReference type="AlphaFoldDB" id="A0A553QL82"/>
<dbReference type="EMBL" id="SRMA01025816">
    <property type="protein sequence ID" value="TRY90740.1"/>
    <property type="molecule type" value="Genomic_DNA"/>
</dbReference>
<protein>
    <submittedName>
        <fullName evidence="1">Uncharacterized protein</fullName>
    </submittedName>
</protein>
<proteinExistence type="predicted"/>
<evidence type="ECO:0000313" key="2">
    <source>
        <dbReference type="Proteomes" id="UP000316079"/>
    </source>
</evidence>
<dbReference type="Proteomes" id="UP000316079">
    <property type="component" value="Unassembled WGS sequence"/>
</dbReference>
<dbReference type="SUPFAM" id="SSF52096">
    <property type="entry name" value="ClpP/crotonase"/>
    <property type="match status" value="1"/>
</dbReference>
<accession>A0A553QL82</accession>
<dbReference type="Gene3D" id="6.10.250.170">
    <property type="match status" value="1"/>
</dbReference>
<keyword evidence="2" id="KW-1185">Reference proteome</keyword>
<sequence length="110" mass="12499">MNQSQFRETEKGLQLGKLYTAPEGLEVGLVDELVPEEKVLSSAAEAMSKWLAIPDHARQLSKSMMKKPTIDRLLAAREADIRNFGSFITRDSIQKSLGMYMEKLKKKRRS</sequence>
<dbReference type="STRING" id="623744.A0A553QL82"/>
<gene>
    <name evidence="1" type="ORF">DNTS_004509</name>
</gene>
<comment type="caution">
    <text evidence="1">The sequence shown here is derived from an EMBL/GenBank/DDBJ whole genome shotgun (WGS) entry which is preliminary data.</text>
</comment>
<evidence type="ECO:0000313" key="1">
    <source>
        <dbReference type="EMBL" id="TRY90740.1"/>
    </source>
</evidence>
<name>A0A553QL82_9TELE</name>
<dbReference type="InterPro" id="IPR001753">
    <property type="entry name" value="Enoyl-CoA_hydra/iso"/>
</dbReference>
<reference evidence="1 2" key="1">
    <citation type="journal article" date="2019" name="Sci. Data">
        <title>Hybrid genome assembly and annotation of Danionella translucida.</title>
        <authorList>
            <person name="Kadobianskyi M."/>
            <person name="Schulze L."/>
            <person name="Schuelke M."/>
            <person name="Judkewitz B."/>
        </authorList>
    </citation>
    <scope>NUCLEOTIDE SEQUENCE [LARGE SCALE GENOMIC DNA]</scope>
    <source>
        <strain evidence="1 2">Bolton</strain>
    </source>
</reference>
<organism evidence="1 2">
    <name type="scientific">Danionella cerebrum</name>
    <dbReference type="NCBI Taxonomy" id="2873325"/>
    <lineage>
        <taxon>Eukaryota</taxon>
        <taxon>Metazoa</taxon>
        <taxon>Chordata</taxon>
        <taxon>Craniata</taxon>
        <taxon>Vertebrata</taxon>
        <taxon>Euteleostomi</taxon>
        <taxon>Actinopterygii</taxon>
        <taxon>Neopterygii</taxon>
        <taxon>Teleostei</taxon>
        <taxon>Ostariophysi</taxon>
        <taxon>Cypriniformes</taxon>
        <taxon>Danionidae</taxon>
        <taxon>Danioninae</taxon>
        <taxon>Danionella</taxon>
    </lineage>
</organism>
<dbReference type="InterPro" id="IPR029045">
    <property type="entry name" value="ClpP/crotonase-like_dom_sf"/>
</dbReference>